<feature type="domain" description="Calcineurin-like phosphoesterase" evidence="2">
    <location>
        <begin position="57"/>
        <end position="295"/>
    </location>
</feature>
<name>A0A2P6TFL0_CHLSO</name>
<evidence type="ECO:0000313" key="3">
    <source>
        <dbReference type="EMBL" id="PRW32887.1"/>
    </source>
</evidence>
<dbReference type="InterPro" id="IPR029052">
    <property type="entry name" value="Metallo-depent_PP-like"/>
</dbReference>
<proteinExistence type="predicted"/>
<dbReference type="Proteomes" id="UP000239899">
    <property type="component" value="Unassembled WGS sequence"/>
</dbReference>
<dbReference type="PANTHER" id="PTHR43143">
    <property type="entry name" value="METALLOPHOSPHOESTERASE, CALCINEURIN SUPERFAMILY"/>
    <property type="match status" value="1"/>
</dbReference>
<dbReference type="EMBL" id="LHPG02000018">
    <property type="protein sequence ID" value="PRW32887.1"/>
    <property type="molecule type" value="Genomic_DNA"/>
</dbReference>
<reference evidence="3 4" key="1">
    <citation type="journal article" date="2018" name="Plant J.">
        <title>Genome sequences of Chlorella sorokiniana UTEX 1602 and Micractinium conductrix SAG 241.80: implications to maltose excretion by a green alga.</title>
        <authorList>
            <person name="Arriola M.B."/>
            <person name="Velmurugan N."/>
            <person name="Zhang Y."/>
            <person name="Plunkett M.H."/>
            <person name="Hondzo H."/>
            <person name="Barney B.M."/>
        </authorList>
    </citation>
    <scope>NUCLEOTIDE SEQUENCE [LARGE SCALE GENOMIC DNA]</scope>
    <source>
        <strain evidence="4">UTEX 1602</strain>
    </source>
</reference>
<feature type="region of interest" description="Disordered" evidence="1">
    <location>
        <begin position="356"/>
        <end position="385"/>
    </location>
</feature>
<dbReference type="Gene3D" id="3.60.21.10">
    <property type="match status" value="1"/>
</dbReference>
<gene>
    <name evidence="3" type="ORF">C2E21_8106</name>
</gene>
<evidence type="ECO:0000259" key="2">
    <source>
        <dbReference type="Pfam" id="PF00149"/>
    </source>
</evidence>
<evidence type="ECO:0000256" key="1">
    <source>
        <dbReference type="SAM" id="MobiDB-lite"/>
    </source>
</evidence>
<dbReference type="InterPro" id="IPR004843">
    <property type="entry name" value="Calcineurin-like_PHP"/>
</dbReference>
<dbReference type="PANTHER" id="PTHR43143:SF1">
    <property type="entry name" value="SERINE_THREONINE-PROTEIN PHOSPHATASE CPPED1"/>
    <property type="match status" value="1"/>
</dbReference>
<evidence type="ECO:0000313" key="4">
    <source>
        <dbReference type="Proteomes" id="UP000239899"/>
    </source>
</evidence>
<dbReference type="InterPro" id="IPR051918">
    <property type="entry name" value="STPP_CPPED1"/>
</dbReference>
<protein>
    <submittedName>
        <fullName evidence="3">Metallophosphoesterase</fullName>
    </submittedName>
</protein>
<dbReference type="GO" id="GO:0016787">
    <property type="term" value="F:hydrolase activity"/>
    <property type="evidence" value="ECO:0007669"/>
    <property type="project" value="InterPro"/>
</dbReference>
<keyword evidence="4" id="KW-1185">Reference proteome</keyword>
<dbReference type="Pfam" id="PF00149">
    <property type="entry name" value="Metallophos"/>
    <property type="match status" value="1"/>
</dbReference>
<dbReference type="OrthoDB" id="9675250at2759"/>
<dbReference type="SUPFAM" id="SSF56300">
    <property type="entry name" value="Metallo-dependent phosphatases"/>
    <property type="match status" value="1"/>
</dbReference>
<comment type="caution">
    <text evidence="3">The sequence shown here is derived from an EMBL/GenBank/DDBJ whole genome shotgun (WGS) entry which is preliminary data.</text>
</comment>
<dbReference type="AlphaFoldDB" id="A0A2P6TFL0"/>
<organism evidence="3 4">
    <name type="scientific">Chlorella sorokiniana</name>
    <name type="common">Freshwater green alga</name>
    <dbReference type="NCBI Taxonomy" id="3076"/>
    <lineage>
        <taxon>Eukaryota</taxon>
        <taxon>Viridiplantae</taxon>
        <taxon>Chlorophyta</taxon>
        <taxon>core chlorophytes</taxon>
        <taxon>Trebouxiophyceae</taxon>
        <taxon>Chlorellales</taxon>
        <taxon>Chlorellaceae</taxon>
        <taxon>Chlorella clade</taxon>
        <taxon>Chlorella</taxon>
    </lineage>
</organism>
<sequence>MLAPSGTSLAGGAAAASRSCAATKLAVVALAAAVLVCGCSLYSNRAARSREPSGSVRLALLSDTHVAGPEYPLGGENGELDNASITRTQQRLFRAVAAINAVRPRPQLAVFGGDVVHNGLEHLAQLGLNATGLRRLLAEPVNGYKIAAALLGQLQMPRLYVWGNHDNLVSCGDPQASPSKALVAQVYQRFFGAKPYASRNVGQHWKVVALNSVYGSTWDAASPRCQSTLSSYGEEQLRWLDGQLSEGRHTLVMTHHPLSTAVLSEVNTSERWLDLRSVLEAHSNVRLLLTGHFHKGLDWGATFPFPTRTLPAIRYSAQNFFVLELHPDGSFSWPDWEKNRGGGRCSDWWMYSGGAGQRQGAAEGNDPGDCGEPAAGEESNWPLGPVHNRSTIPSVDAFNPERSCQFVLWQPFLDACAGGSSADCCEVMQTSTRLSSSAPFSTCLCASEFWQASVDYMQREHGLDLGQLLRECISEHGSLLAFRGGPLTYCGSAPAQTAAP</sequence>
<accession>A0A2P6TFL0</accession>